<dbReference type="Proteomes" id="UP000292564">
    <property type="component" value="Unassembled WGS sequence"/>
</dbReference>
<comment type="caution">
    <text evidence="1">The sequence shown here is derived from an EMBL/GenBank/DDBJ whole genome shotgun (WGS) entry which is preliminary data.</text>
</comment>
<dbReference type="AlphaFoldDB" id="A0A4Q7ZV35"/>
<name>A0A4Q7ZV35_9ACTN</name>
<organism evidence="1 2">
    <name type="scientific">Krasilnikovia cinnamomea</name>
    <dbReference type="NCBI Taxonomy" id="349313"/>
    <lineage>
        <taxon>Bacteria</taxon>
        <taxon>Bacillati</taxon>
        <taxon>Actinomycetota</taxon>
        <taxon>Actinomycetes</taxon>
        <taxon>Micromonosporales</taxon>
        <taxon>Micromonosporaceae</taxon>
        <taxon>Krasilnikovia</taxon>
    </lineage>
</organism>
<accession>A0A4Q7ZV35</accession>
<evidence type="ECO:0000313" key="2">
    <source>
        <dbReference type="Proteomes" id="UP000292564"/>
    </source>
</evidence>
<proteinExistence type="predicted"/>
<gene>
    <name evidence="1" type="ORF">EV385_6464</name>
</gene>
<dbReference type="RefSeq" id="WP_130512856.1">
    <property type="nucleotide sequence ID" value="NZ_SHKY01000001.1"/>
</dbReference>
<evidence type="ECO:0008006" key="3">
    <source>
        <dbReference type="Google" id="ProtNLM"/>
    </source>
</evidence>
<dbReference type="EMBL" id="SHKY01000001">
    <property type="protein sequence ID" value="RZU54513.1"/>
    <property type="molecule type" value="Genomic_DNA"/>
</dbReference>
<dbReference type="Gene3D" id="3.40.50.450">
    <property type="match status" value="1"/>
</dbReference>
<sequence>MTSFFLAGLMQGSRDGNDTADQSYRGDLRDLILAHRPQATIFDPGELMAQWLSADADELRRSHGELATASVLTRTRLAPPVNRLITTFHDLVGLAATADVCVAWLPGHEASMGTAVEMYAAHQAGRHVVAITEMRQNLAVLATATHIVPTLAAFAELLASGALDA</sequence>
<protein>
    <recommendedName>
        <fullName evidence="3">Nucleoside 2-deoxyribosyltransferase-like protein</fullName>
    </recommendedName>
</protein>
<dbReference type="OrthoDB" id="5149723at2"/>
<reference evidence="1 2" key="1">
    <citation type="submission" date="2019-02" db="EMBL/GenBank/DDBJ databases">
        <title>Sequencing the genomes of 1000 actinobacteria strains.</title>
        <authorList>
            <person name="Klenk H.-P."/>
        </authorList>
    </citation>
    <scope>NUCLEOTIDE SEQUENCE [LARGE SCALE GENOMIC DNA]</scope>
    <source>
        <strain evidence="1 2">DSM 45162</strain>
    </source>
</reference>
<keyword evidence="2" id="KW-1185">Reference proteome</keyword>
<dbReference type="SUPFAM" id="SSF52309">
    <property type="entry name" value="N-(deoxy)ribosyltransferase-like"/>
    <property type="match status" value="1"/>
</dbReference>
<evidence type="ECO:0000313" key="1">
    <source>
        <dbReference type="EMBL" id="RZU54513.1"/>
    </source>
</evidence>